<evidence type="ECO:0000313" key="1">
    <source>
        <dbReference type="EMBL" id="CAH2243026.1"/>
    </source>
</evidence>
<protein>
    <submittedName>
        <fullName evidence="1">Jg10594 protein</fullName>
    </submittedName>
</protein>
<comment type="caution">
    <text evidence="1">The sequence shown here is derived from an EMBL/GenBank/DDBJ whole genome shotgun (WGS) entry which is preliminary data.</text>
</comment>
<accession>A0A8S4RYW1</accession>
<gene>
    <name evidence="1" type="primary">jg10594</name>
    <name evidence="1" type="ORF">PAEG_LOCUS19237</name>
</gene>
<keyword evidence="2" id="KW-1185">Reference proteome</keyword>
<evidence type="ECO:0000313" key="2">
    <source>
        <dbReference type="Proteomes" id="UP000838756"/>
    </source>
</evidence>
<organism evidence="1 2">
    <name type="scientific">Pararge aegeria aegeria</name>
    <dbReference type="NCBI Taxonomy" id="348720"/>
    <lineage>
        <taxon>Eukaryota</taxon>
        <taxon>Metazoa</taxon>
        <taxon>Ecdysozoa</taxon>
        <taxon>Arthropoda</taxon>
        <taxon>Hexapoda</taxon>
        <taxon>Insecta</taxon>
        <taxon>Pterygota</taxon>
        <taxon>Neoptera</taxon>
        <taxon>Endopterygota</taxon>
        <taxon>Lepidoptera</taxon>
        <taxon>Glossata</taxon>
        <taxon>Ditrysia</taxon>
        <taxon>Papilionoidea</taxon>
        <taxon>Nymphalidae</taxon>
        <taxon>Satyrinae</taxon>
        <taxon>Satyrini</taxon>
        <taxon>Parargina</taxon>
        <taxon>Pararge</taxon>
    </lineage>
</organism>
<dbReference type="OrthoDB" id="7136231at2759"/>
<sequence length="94" mass="10024">MPQLGQLRARFSVGLLAERSGSVSEVLPAVPVKIEVVAGRGWGRRARVRPLHALSRAVGMLSSQRSQSCNEEGAFFGARALRRPRGKGSGSPPC</sequence>
<reference evidence="1" key="1">
    <citation type="submission" date="2022-03" db="EMBL/GenBank/DDBJ databases">
        <authorList>
            <person name="Lindestad O."/>
        </authorList>
    </citation>
    <scope>NUCLEOTIDE SEQUENCE</scope>
</reference>
<dbReference type="EMBL" id="CAKXAJ010025711">
    <property type="protein sequence ID" value="CAH2243026.1"/>
    <property type="molecule type" value="Genomic_DNA"/>
</dbReference>
<proteinExistence type="predicted"/>
<name>A0A8S4RYW1_9NEOP</name>
<dbReference type="AlphaFoldDB" id="A0A8S4RYW1"/>
<dbReference type="Proteomes" id="UP000838756">
    <property type="component" value="Unassembled WGS sequence"/>
</dbReference>